<organism evidence="1 2">
    <name type="scientific">Candidatus Andersenbacteria bacterium CG10_big_fil_rev_8_21_14_0_10_54_11</name>
    <dbReference type="NCBI Taxonomy" id="1974485"/>
    <lineage>
        <taxon>Bacteria</taxon>
        <taxon>Candidatus Anderseniibacteriota</taxon>
    </lineage>
</organism>
<protein>
    <recommendedName>
        <fullName evidence="3">HTH marR-type domain-containing protein</fullName>
    </recommendedName>
</protein>
<dbReference type="InterPro" id="IPR036388">
    <property type="entry name" value="WH-like_DNA-bd_sf"/>
</dbReference>
<name>A0A2M6WYQ3_9BACT</name>
<dbReference type="SUPFAM" id="SSF46785">
    <property type="entry name" value="Winged helix' DNA-binding domain"/>
    <property type="match status" value="1"/>
</dbReference>
<dbReference type="Gene3D" id="1.10.10.10">
    <property type="entry name" value="Winged helix-like DNA-binding domain superfamily/Winged helix DNA-binding domain"/>
    <property type="match status" value="1"/>
</dbReference>
<dbReference type="InterPro" id="IPR036390">
    <property type="entry name" value="WH_DNA-bd_sf"/>
</dbReference>
<comment type="caution">
    <text evidence="1">The sequence shown here is derived from an EMBL/GenBank/DDBJ whole genome shotgun (WGS) entry which is preliminary data.</text>
</comment>
<dbReference type="Proteomes" id="UP000230731">
    <property type="component" value="Unassembled WGS sequence"/>
</dbReference>
<proteinExistence type="predicted"/>
<dbReference type="AlphaFoldDB" id="A0A2M6WYQ3"/>
<reference evidence="2" key="1">
    <citation type="submission" date="2017-09" db="EMBL/GenBank/DDBJ databases">
        <title>Depth-based differentiation of microbial function through sediment-hosted aquifers and enrichment of novel symbionts in the deep terrestrial subsurface.</title>
        <authorList>
            <person name="Probst A.J."/>
            <person name="Ladd B."/>
            <person name="Jarett J.K."/>
            <person name="Geller-Mcgrath D.E."/>
            <person name="Sieber C.M.K."/>
            <person name="Emerson J.B."/>
            <person name="Anantharaman K."/>
            <person name="Thomas B.C."/>
            <person name="Malmstrom R."/>
            <person name="Stieglmeier M."/>
            <person name="Klingl A."/>
            <person name="Woyke T."/>
            <person name="Ryan C.M."/>
            <person name="Banfield J.F."/>
        </authorList>
    </citation>
    <scope>NUCLEOTIDE SEQUENCE [LARGE SCALE GENOMIC DNA]</scope>
</reference>
<sequence>MYHTHMRASHTNITNTHTVDINHLLADPVAVGIVAAADRAELTMQELAALFRVCEQRLVRRVRALVAAGALTVQRRRGPLVYAAGEP</sequence>
<gene>
    <name evidence="1" type="ORF">COT71_03575</name>
</gene>
<evidence type="ECO:0000313" key="1">
    <source>
        <dbReference type="EMBL" id="PIT97909.1"/>
    </source>
</evidence>
<accession>A0A2M6WYQ3</accession>
<dbReference type="EMBL" id="PEZP01000040">
    <property type="protein sequence ID" value="PIT97909.1"/>
    <property type="molecule type" value="Genomic_DNA"/>
</dbReference>
<evidence type="ECO:0008006" key="3">
    <source>
        <dbReference type="Google" id="ProtNLM"/>
    </source>
</evidence>
<evidence type="ECO:0000313" key="2">
    <source>
        <dbReference type="Proteomes" id="UP000230731"/>
    </source>
</evidence>